<name>A0A0P9KLF3_9PSED</name>
<dbReference type="Proteomes" id="UP000278587">
    <property type="component" value="Unassembled WGS sequence"/>
</dbReference>
<accession>A0A0P9KLF3</accession>
<sequence>MQRLAKRIYQSSLPVYLRSTLDQPLMTDMSDLPFIRMRCVSACLSSIKIVHPPIAFKILSTPNRCPSIFLGKNICVVSADTATNIYYRADFTGCVSFYKTTQVGFIRFWQID</sequence>
<reference evidence="1 2" key="1">
    <citation type="submission" date="2018-08" db="EMBL/GenBank/DDBJ databases">
        <title>Recombination of ecologically and evolutionarily significant loci maintains genetic cohesion in the Pseudomonas syringae species complex.</title>
        <authorList>
            <person name="Dillon M."/>
            <person name="Thakur S."/>
            <person name="Almeida R.N.D."/>
            <person name="Weir B.S."/>
            <person name="Guttman D.S."/>
        </authorList>
    </citation>
    <scope>NUCLEOTIDE SEQUENCE [LARGE SCALE GENOMIC DNA]</scope>
    <source>
        <strain evidence="1 2">ICMP 4086</strain>
    </source>
</reference>
<protein>
    <submittedName>
        <fullName evidence="1">Uncharacterized protein</fullName>
    </submittedName>
</protein>
<comment type="caution">
    <text evidence="1">The sequence shown here is derived from an EMBL/GenBank/DDBJ whole genome shotgun (WGS) entry which is preliminary data.</text>
</comment>
<gene>
    <name evidence="1" type="ORF">ALQ84_102000</name>
</gene>
<dbReference type="EMBL" id="RBOC01000003">
    <property type="protein sequence ID" value="RMM15529.1"/>
    <property type="molecule type" value="Genomic_DNA"/>
</dbReference>
<evidence type="ECO:0000313" key="1">
    <source>
        <dbReference type="EMBL" id="RMM15529.1"/>
    </source>
</evidence>
<dbReference type="AlphaFoldDB" id="A0A0P9KLF3"/>
<proteinExistence type="predicted"/>
<organism evidence="1 2">
    <name type="scientific">Pseudomonas caricapapayae</name>
    <dbReference type="NCBI Taxonomy" id="46678"/>
    <lineage>
        <taxon>Bacteria</taxon>
        <taxon>Pseudomonadati</taxon>
        <taxon>Pseudomonadota</taxon>
        <taxon>Gammaproteobacteria</taxon>
        <taxon>Pseudomonadales</taxon>
        <taxon>Pseudomonadaceae</taxon>
        <taxon>Pseudomonas</taxon>
    </lineage>
</organism>
<evidence type="ECO:0000313" key="2">
    <source>
        <dbReference type="Proteomes" id="UP000278587"/>
    </source>
</evidence>